<reference evidence="1 2" key="2">
    <citation type="journal article" date="2017" name="Front. Plant Sci.">
        <title>Gene Classification and Mining of Molecular Markers Useful in Red Clover (Trifolium pratense) Breeding.</title>
        <authorList>
            <person name="Istvanek J."/>
            <person name="Dluhosova J."/>
            <person name="Dluhos P."/>
            <person name="Patkova L."/>
            <person name="Nedelnik J."/>
            <person name="Repkova J."/>
        </authorList>
    </citation>
    <scope>NUCLEOTIDE SEQUENCE [LARGE SCALE GENOMIC DNA]</scope>
    <source>
        <strain evidence="2">cv. Tatra</strain>
        <tissue evidence="1">Young leaves</tissue>
    </source>
</reference>
<gene>
    <name evidence="1" type="ORF">L195_g061769</name>
</gene>
<accession>A0A2K3KBP8</accession>
<dbReference type="Proteomes" id="UP000236291">
    <property type="component" value="Unassembled WGS sequence"/>
</dbReference>
<evidence type="ECO:0000313" key="2">
    <source>
        <dbReference type="Proteomes" id="UP000236291"/>
    </source>
</evidence>
<evidence type="ECO:0000313" key="1">
    <source>
        <dbReference type="EMBL" id="PNX63716.1"/>
    </source>
</evidence>
<sequence>MIVEFTLFSLLSGFQNVRYGGNYGEPCDVETQAGRHYYRSCVRLVAPEPRGISSTLTPGDPRLYTVVEDSRNGPANWETHLPEEGKRICSPFSKDGFAMYELAFK</sequence>
<feature type="non-terminal residue" evidence="1">
    <location>
        <position position="105"/>
    </location>
</feature>
<comment type="caution">
    <text evidence="1">The sequence shown here is derived from an EMBL/GenBank/DDBJ whole genome shotgun (WGS) entry which is preliminary data.</text>
</comment>
<proteinExistence type="predicted"/>
<name>A0A2K3KBP8_TRIPR</name>
<dbReference type="AlphaFoldDB" id="A0A2K3KBP8"/>
<protein>
    <submittedName>
        <fullName evidence="1">Uncharacterized protein</fullName>
    </submittedName>
</protein>
<organism evidence="1 2">
    <name type="scientific">Trifolium pratense</name>
    <name type="common">Red clover</name>
    <dbReference type="NCBI Taxonomy" id="57577"/>
    <lineage>
        <taxon>Eukaryota</taxon>
        <taxon>Viridiplantae</taxon>
        <taxon>Streptophyta</taxon>
        <taxon>Embryophyta</taxon>
        <taxon>Tracheophyta</taxon>
        <taxon>Spermatophyta</taxon>
        <taxon>Magnoliopsida</taxon>
        <taxon>eudicotyledons</taxon>
        <taxon>Gunneridae</taxon>
        <taxon>Pentapetalae</taxon>
        <taxon>rosids</taxon>
        <taxon>fabids</taxon>
        <taxon>Fabales</taxon>
        <taxon>Fabaceae</taxon>
        <taxon>Papilionoideae</taxon>
        <taxon>50 kb inversion clade</taxon>
        <taxon>NPAAA clade</taxon>
        <taxon>Hologalegina</taxon>
        <taxon>IRL clade</taxon>
        <taxon>Trifolieae</taxon>
        <taxon>Trifolium</taxon>
    </lineage>
</organism>
<reference evidence="1 2" key="1">
    <citation type="journal article" date="2014" name="Am. J. Bot.">
        <title>Genome assembly and annotation for red clover (Trifolium pratense; Fabaceae).</title>
        <authorList>
            <person name="Istvanek J."/>
            <person name="Jaros M."/>
            <person name="Krenek A."/>
            <person name="Repkova J."/>
        </authorList>
    </citation>
    <scope>NUCLEOTIDE SEQUENCE [LARGE SCALE GENOMIC DNA]</scope>
    <source>
        <strain evidence="2">cv. Tatra</strain>
        <tissue evidence="1">Young leaves</tissue>
    </source>
</reference>
<dbReference type="EMBL" id="ASHM01158049">
    <property type="protein sequence ID" value="PNX63716.1"/>
    <property type="molecule type" value="Genomic_DNA"/>
</dbReference>